<dbReference type="EMBL" id="FQXT01000010">
    <property type="protein sequence ID" value="SHI27091.1"/>
    <property type="molecule type" value="Genomic_DNA"/>
</dbReference>
<dbReference type="InterPro" id="IPR003689">
    <property type="entry name" value="ZIP"/>
</dbReference>
<dbReference type="PANTHER" id="PTHR11040:SF44">
    <property type="entry name" value="PROTEIN ZNTC-RELATED"/>
    <property type="match status" value="1"/>
</dbReference>
<gene>
    <name evidence="6" type="ORF">DSM01_3364</name>
    <name evidence="7" type="ORF">SAMN04487999_3435</name>
</gene>
<feature type="transmembrane region" description="Helical" evidence="5">
    <location>
        <begin position="59"/>
        <end position="76"/>
    </location>
</feature>
<keyword evidence="2 5" id="KW-0812">Transmembrane</keyword>
<dbReference type="GO" id="GO:0016020">
    <property type="term" value="C:membrane"/>
    <property type="evidence" value="ECO:0007669"/>
    <property type="project" value="UniProtKB-SubCell"/>
</dbReference>
<name>A0A1M5ZSA5_9FLAO</name>
<evidence type="ECO:0000313" key="6">
    <source>
        <dbReference type="EMBL" id="RXG26692.1"/>
    </source>
</evidence>
<feature type="transmembrane region" description="Helical" evidence="5">
    <location>
        <begin position="27"/>
        <end position="47"/>
    </location>
</feature>
<feature type="transmembrane region" description="Helical" evidence="5">
    <location>
        <begin position="119"/>
        <end position="140"/>
    </location>
</feature>
<dbReference type="Proteomes" id="UP000184240">
    <property type="component" value="Unassembled WGS sequence"/>
</dbReference>
<dbReference type="STRING" id="573501.SAMN04487999_3435"/>
<comment type="subcellular location">
    <subcellularLocation>
        <location evidence="1">Membrane</location>
        <topology evidence="1">Multi-pass membrane protein</topology>
    </subcellularLocation>
</comment>
<reference evidence="6 9" key="3">
    <citation type="submission" date="2018-07" db="EMBL/GenBank/DDBJ databases">
        <title>Leeuwenhoekiella genomics.</title>
        <authorList>
            <person name="Tahon G."/>
            <person name="Willems A."/>
        </authorList>
    </citation>
    <scope>NUCLEOTIDE SEQUENCE [LARGE SCALE GENOMIC DNA]</scope>
    <source>
        <strain evidence="6 9">LMG 24856</strain>
    </source>
</reference>
<sequence>MIFILPIAAVVLGFLIALWFKPKVNAAIKLLLAFSGAFLLSITIFEFLPELYASGSKHVGLFIMAGLLFQILLEFLSRGAEHGHLHVDADSSKLPWLLFLSLAVHSVLEGFPLYKNADLVLGISIHKIPIAIIISSFLLASKINTYKTLLFLIVFALMTPLGSYVSTFEFWTTEVTNYINAAVVGVLLHVSTTILFESSKNHQFNATKFGVILLGIALAYLL</sequence>
<keyword evidence="4 5" id="KW-0472">Membrane</keyword>
<evidence type="ECO:0000256" key="5">
    <source>
        <dbReference type="SAM" id="Phobius"/>
    </source>
</evidence>
<dbReference type="OrthoDB" id="654481at2"/>
<reference evidence="7" key="1">
    <citation type="submission" date="2016-11" db="EMBL/GenBank/DDBJ databases">
        <authorList>
            <person name="Jaros S."/>
            <person name="Januszkiewicz K."/>
            <person name="Wedrychowicz H."/>
        </authorList>
    </citation>
    <scope>NUCLEOTIDE SEQUENCE [LARGE SCALE GENOMIC DNA]</scope>
    <source>
        <strain evidence="7">DSM 19859</strain>
    </source>
</reference>
<accession>A0A1M5ZSA5</accession>
<evidence type="ECO:0000313" key="7">
    <source>
        <dbReference type="EMBL" id="SHI27091.1"/>
    </source>
</evidence>
<dbReference type="EMBL" id="QOVN01000013">
    <property type="protein sequence ID" value="RXG26692.1"/>
    <property type="molecule type" value="Genomic_DNA"/>
</dbReference>
<feature type="transmembrane region" description="Helical" evidence="5">
    <location>
        <begin position="202"/>
        <end position="221"/>
    </location>
</feature>
<keyword evidence="9" id="KW-1185">Reference proteome</keyword>
<dbReference type="AlphaFoldDB" id="A0A1M5ZSA5"/>
<dbReference type="RefSeq" id="WP_072985199.1">
    <property type="nucleotide sequence ID" value="NZ_CP084318.1"/>
</dbReference>
<evidence type="ECO:0000313" key="9">
    <source>
        <dbReference type="Proteomes" id="UP000290037"/>
    </source>
</evidence>
<dbReference type="Pfam" id="PF02535">
    <property type="entry name" value="Zip"/>
    <property type="match status" value="1"/>
</dbReference>
<evidence type="ECO:0000256" key="1">
    <source>
        <dbReference type="ARBA" id="ARBA00004141"/>
    </source>
</evidence>
<proteinExistence type="predicted"/>
<organism evidence="7 8">
    <name type="scientific">Leeuwenhoekiella palythoae</name>
    <dbReference type="NCBI Taxonomy" id="573501"/>
    <lineage>
        <taxon>Bacteria</taxon>
        <taxon>Pseudomonadati</taxon>
        <taxon>Bacteroidota</taxon>
        <taxon>Flavobacteriia</taxon>
        <taxon>Flavobacteriales</taxon>
        <taxon>Flavobacteriaceae</taxon>
        <taxon>Leeuwenhoekiella</taxon>
    </lineage>
</organism>
<reference evidence="8" key="2">
    <citation type="submission" date="2016-11" db="EMBL/GenBank/DDBJ databases">
        <authorList>
            <person name="Varghese N."/>
            <person name="Submissions S."/>
        </authorList>
    </citation>
    <scope>NUCLEOTIDE SEQUENCE [LARGE SCALE GENOMIC DNA]</scope>
    <source>
        <strain evidence="8">DSM 19859</strain>
    </source>
</reference>
<dbReference type="GO" id="GO:0005385">
    <property type="term" value="F:zinc ion transmembrane transporter activity"/>
    <property type="evidence" value="ECO:0007669"/>
    <property type="project" value="TreeGrafter"/>
</dbReference>
<keyword evidence="3 5" id="KW-1133">Transmembrane helix</keyword>
<dbReference type="PANTHER" id="PTHR11040">
    <property type="entry name" value="ZINC/IRON TRANSPORTER"/>
    <property type="match status" value="1"/>
</dbReference>
<evidence type="ECO:0000256" key="3">
    <source>
        <dbReference type="ARBA" id="ARBA00022989"/>
    </source>
</evidence>
<evidence type="ECO:0000256" key="2">
    <source>
        <dbReference type="ARBA" id="ARBA00022692"/>
    </source>
</evidence>
<evidence type="ECO:0000313" key="8">
    <source>
        <dbReference type="Proteomes" id="UP000184240"/>
    </source>
</evidence>
<dbReference type="Proteomes" id="UP000290037">
    <property type="component" value="Unassembled WGS sequence"/>
</dbReference>
<protein>
    <submittedName>
        <fullName evidence="6 7">ZIP Zinc transporter</fullName>
    </submittedName>
</protein>
<feature type="transmembrane region" description="Helical" evidence="5">
    <location>
        <begin position="146"/>
        <end position="166"/>
    </location>
</feature>
<feature type="transmembrane region" description="Helical" evidence="5">
    <location>
        <begin position="178"/>
        <end position="196"/>
    </location>
</feature>
<evidence type="ECO:0000256" key="4">
    <source>
        <dbReference type="ARBA" id="ARBA00023136"/>
    </source>
</evidence>